<reference evidence="11 12" key="1">
    <citation type="journal article" date="2016" name="Environ. Microbiol.">
        <title>Genomic resolution of a cold subsurface aquifer community provides metabolic insights for novel microbes adapted to high CO concentrations.</title>
        <authorList>
            <person name="Probst A.J."/>
            <person name="Castelle C.J."/>
            <person name="Singh A."/>
            <person name="Brown C.T."/>
            <person name="Anantharaman K."/>
            <person name="Sharon I."/>
            <person name="Hug L.A."/>
            <person name="Burstein D."/>
            <person name="Emerson J.B."/>
            <person name="Thomas B.C."/>
            <person name="Banfield J.F."/>
        </authorList>
    </citation>
    <scope>NUCLEOTIDE SEQUENCE [LARGE SCALE GENOMIC DNA]</scope>
    <source>
        <strain evidence="11">CG2_30_33_16</strain>
    </source>
</reference>
<dbReference type="SMART" id="SM00874">
    <property type="entry name" value="B5"/>
    <property type="match status" value="1"/>
</dbReference>
<dbReference type="Gene3D" id="3.30.56.10">
    <property type="match status" value="2"/>
</dbReference>
<evidence type="ECO:0000256" key="4">
    <source>
        <dbReference type="ARBA" id="ARBA00022723"/>
    </source>
</evidence>
<dbReference type="InterPro" id="IPR045864">
    <property type="entry name" value="aa-tRNA-synth_II/BPL/LPL"/>
</dbReference>
<dbReference type="InterPro" id="IPR041616">
    <property type="entry name" value="PheRS_beta_core"/>
</dbReference>
<dbReference type="GO" id="GO:0000287">
    <property type="term" value="F:magnesium ion binding"/>
    <property type="evidence" value="ECO:0007669"/>
    <property type="project" value="InterPro"/>
</dbReference>
<accession>A0A1J5HYN4</accession>
<keyword evidence="8" id="KW-0648">Protein biosynthesis</keyword>
<dbReference type="Proteomes" id="UP000183758">
    <property type="component" value="Unassembled WGS sequence"/>
</dbReference>
<sequence length="702" mass="80382">MNIKITHSWLLEYLETKATPQQIQEYLSLCGPSIERIEKVGDDWIYEIEITSNRIDTVSVVGIAREAGAILSRFNIPARFKPPQIKAPIDNPVLPFTIKDPKNLCNRLMAVVMNNVSVENSPEYIKNRLLVAGIRSLNNLVDITNYVMLEIGHPTHVFDYDRIKTNNFLIRQAKKGEKITTLDEKTYELFENDIIIDDGTGKIIDFPGIMGTANSVVTNETKRIVFFIESNDSVAIRKSSMTHGIRTMAASINEKYPDINLVKTALFRGIELFEKYAKAKVASKIFDIYPNPVQDKKIEISYEYLTERIGVTIPVNKIKDILLNLGFKIYEKNNKLEITDPSFRFHDVSQPEDIVEEIARIYGYHNIPSQLPPMVYIKQPEDTERLFQYQQVIKTYLKHQGCFEVMNYSACSQDLLEAFDLQTKAYLEITNTISQDIKYLRQSLVPLLVKNIKDNEGYKSNLKLFEIAKTYIPTEKDLPVENFKIACVVNTSFADLKGILDGLIKELNIDEVIIEPAKNNLFTSSMQGNLICHCDPELSRGRSYNPEYSSRDNPVNIRRPIGNGIATSPAFRERQGPRNDNDSIIGNFGKISAQYTAKLQLKSDVFAFEMDFTEFISTARLMPIYKKFNQFANIHLDLTIEHNRPYNEIISIAKKTAPNLIDVSLKDTYKNNLTLHFVFATDDRNLTEKEAMEELEKIKKLI</sequence>
<keyword evidence="9" id="KW-0030">Aminoacyl-tRNA synthetase</keyword>
<dbReference type="GO" id="GO:0005524">
    <property type="term" value="F:ATP binding"/>
    <property type="evidence" value="ECO:0007669"/>
    <property type="project" value="UniProtKB-KW"/>
</dbReference>
<gene>
    <name evidence="11" type="ORF">AUK04_01530</name>
</gene>
<dbReference type="PANTHER" id="PTHR10947">
    <property type="entry name" value="PHENYLALANYL-TRNA SYNTHETASE BETA CHAIN AND LEUCINE-RICH REPEAT-CONTAINING PROTEIN 47"/>
    <property type="match status" value="1"/>
</dbReference>
<dbReference type="Gene3D" id="3.30.930.10">
    <property type="entry name" value="Bira Bifunctional Protein, Domain 2"/>
    <property type="match status" value="1"/>
</dbReference>
<dbReference type="InterPro" id="IPR045060">
    <property type="entry name" value="Phe-tRNA-ligase_IIc_bsu"/>
</dbReference>
<dbReference type="EC" id="6.1.1.20" evidence="2"/>
<dbReference type="GO" id="GO:0004826">
    <property type="term" value="F:phenylalanine-tRNA ligase activity"/>
    <property type="evidence" value="ECO:0007669"/>
    <property type="project" value="UniProtKB-EC"/>
</dbReference>
<evidence type="ECO:0000256" key="8">
    <source>
        <dbReference type="ARBA" id="ARBA00022917"/>
    </source>
</evidence>
<dbReference type="PANTHER" id="PTHR10947:SF0">
    <property type="entry name" value="PHENYLALANINE--TRNA LIGASE BETA SUBUNIT"/>
    <property type="match status" value="1"/>
</dbReference>
<evidence type="ECO:0000313" key="11">
    <source>
        <dbReference type="EMBL" id="OIP85182.1"/>
    </source>
</evidence>
<evidence type="ECO:0000256" key="7">
    <source>
        <dbReference type="ARBA" id="ARBA00022842"/>
    </source>
</evidence>
<dbReference type="InterPro" id="IPR005146">
    <property type="entry name" value="B3/B4_tRNA-bd"/>
</dbReference>
<dbReference type="SUPFAM" id="SSF55681">
    <property type="entry name" value="Class II aaRS and biotin synthetases"/>
    <property type="match status" value="1"/>
</dbReference>
<dbReference type="GO" id="GO:0009328">
    <property type="term" value="C:phenylalanine-tRNA ligase complex"/>
    <property type="evidence" value="ECO:0007669"/>
    <property type="project" value="TreeGrafter"/>
</dbReference>
<keyword evidence="4" id="KW-0479">Metal-binding</keyword>
<dbReference type="PROSITE" id="PS51483">
    <property type="entry name" value="B5"/>
    <property type="match status" value="1"/>
</dbReference>
<feature type="domain" description="B5" evidence="10">
    <location>
        <begin position="293"/>
        <end position="369"/>
    </location>
</feature>
<keyword evidence="3" id="KW-0436">Ligase</keyword>
<evidence type="ECO:0000256" key="1">
    <source>
        <dbReference type="ARBA" id="ARBA00001946"/>
    </source>
</evidence>
<keyword evidence="7" id="KW-0460">Magnesium</keyword>
<dbReference type="InterPro" id="IPR009061">
    <property type="entry name" value="DNA-bd_dom_put_sf"/>
</dbReference>
<dbReference type="InterPro" id="IPR005147">
    <property type="entry name" value="tRNA_synthase_B5-dom"/>
</dbReference>
<dbReference type="InterPro" id="IPR036690">
    <property type="entry name" value="Fdx_antiC-bd_sf"/>
</dbReference>
<dbReference type="Pfam" id="PF03484">
    <property type="entry name" value="B5"/>
    <property type="match status" value="1"/>
</dbReference>
<dbReference type="SUPFAM" id="SSF46955">
    <property type="entry name" value="Putative DNA-binding domain"/>
    <property type="match status" value="2"/>
</dbReference>
<evidence type="ECO:0000256" key="5">
    <source>
        <dbReference type="ARBA" id="ARBA00022741"/>
    </source>
</evidence>
<evidence type="ECO:0000256" key="9">
    <source>
        <dbReference type="ARBA" id="ARBA00023146"/>
    </source>
</evidence>
<dbReference type="SUPFAM" id="SSF56037">
    <property type="entry name" value="PheT/TilS domain"/>
    <property type="match status" value="1"/>
</dbReference>
<dbReference type="AlphaFoldDB" id="A0A1J5HYN4"/>
<evidence type="ECO:0000256" key="6">
    <source>
        <dbReference type="ARBA" id="ARBA00022840"/>
    </source>
</evidence>
<name>A0A1J5HYN4_9BACT</name>
<comment type="caution">
    <text evidence="11">The sequence shown here is derived from an EMBL/GenBank/DDBJ whole genome shotgun (WGS) entry which is preliminary data.</text>
</comment>
<dbReference type="EMBL" id="MNZM01000034">
    <property type="protein sequence ID" value="OIP85182.1"/>
    <property type="molecule type" value="Genomic_DNA"/>
</dbReference>
<evidence type="ECO:0000259" key="10">
    <source>
        <dbReference type="PROSITE" id="PS51483"/>
    </source>
</evidence>
<evidence type="ECO:0000313" key="12">
    <source>
        <dbReference type="Proteomes" id="UP000183758"/>
    </source>
</evidence>
<proteinExistence type="predicted"/>
<dbReference type="SUPFAM" id="SSF54991">
    <property type="entry name" value="Anticodon-binding domain of PheRS"/>
    <property type="match status" value="1"/>
</dbReference>
<organism evidence="11 12">
    <name type="scientific">Candidatus Roizmanbacteria bacterium CG2_30_33_16</name>
    <dbReference type="NCBI Taxonomy" id="1805340"/>
    <lineage>
        <taxon>Bacteria</taxon>
        <taxon>Candidatus Roizmaniibacteriota</taxon>
    </lineage>
</organism>
<dbReference type="InterPro" id="IPR020825">
    <property type="entry name" value="Phe-tRNA_synthase-like_B3/B4"/>
</dbReference>
<evidence type="ECO:0000256" key="2">
    <source>
        <dbReference type="ARBA" id="ARBA00012814"/>
    </source>
</evidence>
<evidence type="ECO:0000256" key="3">
    <source>
        <dbReference type="ARBA" id="ARBA00022598"/>
    </source>
</evidence>
<comment type="cofactor">
    <cofactor evidence="1">
        <name>Mg(2+)</name>
        <dbReference type="ChEBI" id="CHEBI:18420"/>
    </cofactor>
</comment>
<keyword evidence="6" id="KW-0067">ATP-binding</keyword>
<dbReference type="Pfam" id="PF17759">
    <property type="entry name" value="tRNA_synthFbeta"/>
    <property type="match status" value="1"/>
</dbReference>
<keyword evidence="5" id="KW-0547">Nucleotide-binding</keyword>
<dbReference type="GO" id="GO:0006432">
    <property type="term" value="P:phenylalanyl-tRNA aminoacylation"/>
    <property type="evidence" value="ECO:0007669"/>
    <property type="project" value="InterPro"/>
</dbReference>
<dbReference type="Gene3D" id="3.50.40.10">
    <property type="entry name" value="Phenylalanyl-trna Synthetase, Chain B, domain 3"/>
    <property type="match status" value="1"/>
</dbReference>
<dbReference type="SMART" id="SM00873">
    <property type="entry name" value="B3_4"/>
    <property type="match status" value="1"/>
</dbReference>
<dbReference type="Pfam" id="PF03483">
    <property type="entry name" value="B3_4"/>
    <property type="match status" value="1"/>
</dbReference>
<protein>
    <recommendedName>
        <fullName evidence="2">phenylalanine--tRNA ligase</fullName>
        <ecNumber evidence="2">6.1.1.20</ecNumber>
    </recommendedName>
</protein>
<dbReference type="GO" id="GO:0003723">
    <property type="term" value="F:RNA binding"/>
    <property type="evidence" value="ECO:0007669"/>
    <property type="project" value="InterPro"/>
</dbReference>